<feature type="region of interest" description="Disordered" evidence="1">
    <location>
        <begin position="93"/>
        <end position="133"/>
    </location>
</feature>
<name>A0A8K0QZZ2_9PLEO</name>
<dbReference type="EMBL" id="JAGMVJ010000015">
    <property type="protein sequence ID" value="KAH7080813.1"/>
    <property type="molecule type" value="Genomic_DNA"/>
</dbReference>
<comment type="caution">
    <text evidence="2">The sequence shown here is derived from an EMBL/GenBank/DDBJ whole genome shotgun (WGS) entry which is preliminary data.</text>
</comment>
<feature type="compositionally biased region" description="Basic and acidic residues" evidence="1">
    <location>
        <begin position="450"/>
        <end position="459"/>
    </location>
</feature>
<evidence type="ECO:0000256" key="1">
    <source>
        <dbReference type="SAM" id="MobiDB-lite"/>
    </source>
</evidence>
<feature type="compositionally biased region" description="Low complexity" evidence="1">
    <location>
        <begin position="463"/>
        <end position="472"/>
    </location>
</feature>
<evidence type="ECO:0000313" key="3">
    <source>
        <dbReference type="Proteomes" id="UP000813461"/>
    </source>
</evidence>
<feature type="region of interest" description="Disordered" evidence="1">
    <location>
        <begin position="148"/>
        <end position="181"/>
    </location>
</feature>
<feature type="compositionally biased region" description="Polar residues" evidence="1">
    <location>
        <begin position="108"/>
        <end position="130"/>
    </location>
</feature>
<dbReference type="OrthoDB" id="10513364at2759"/>
<proteinExistence type="predicted"/>
<feature type="non-terminal residue" evidence="2">
    <location>
        <position position="1"/>
    </location>
</feature>
<feature type="compositionally biased region" description="Basic and acidic residues" evidence="1">
    <location>
        <begin position="346"/>
        <end position="380"/>
    </location>
</feature>
<feature type="region of interest" description="Disordered" evidence="1">
    <location>
        <begin position="338"/>
        <end position="394"/>
    </location>
</feature>
<dbReference type="AlphaFoldDB" id="A0A8K0QZZ2"/>
<protein>
    <submittedName>
        <fullName evidence="2">Uncharacterized protein</fullName>
    </submittedName>
</protein>
<accession>A0A8K0QZZ2</accession>
<gene>
    <name evidence="2" type="ORF">FB567DRAFT_606164</name>
</gene>
<sequence>MAPTSHTLYAPSHTARAVEAVEYWESITLRTSGGTVVVVHPAPAAWLSENLSREEQYDVLDHINTVIANRGEFSAASIQAARLTRDRLEALVDEESHPTTPGRASAPSDCNPTGAVNGSTSQVPQESGWNASDHGLDAVEEDLGRMSIAPSHSTPSQPTRHHPERNSSTSYAENAQGVGQGVRERLEQGVRYVSPFSASSHFNNNPRPSAHVEPAHRPASRPKAFNSNNPVAFRDSSGHRASTIALAPANARGPSPTRDTLAALGMVLEEASHVITQRFGASGRIENGGRELDEARDFVDYLRSSHRVPPDSLDLARSMVEATRRAVEDALSRRAVRRAVEDDEQLDRHTQLRREQSSREEERARARREREDRSRERARQEQQSAAAENLRLQQEQSDLTIAQIFQDEFRLEHREPVEDEQEMRRRRQQHIGERVDQLESELAAQSRHRQSLEDHDDGFGRNPGSESSTSGPRRPRTRPRSHPPLEYLDLKGRRWIRRR</sequence>
<keyword evidence="3" id="KW-1185">Reference proteome</keyword>
<feature type="region of interest" description="Disordered" evidence="1">
    <location>
        <begin position="197"/>
        <end position="227"/>
    </location>
</feature>
<organism evidence="2 3">
    <name type="scientific">Paraphoma chrysanthemicola</name>
    <dbReference type="NCBI Taxonomy" id="798071"/>
    <lineage>
        <taxon>Eukaryota</taxon>
        <taxon>Fungi</taxon>
        <taxon>Dikarya</taxon>
        <taxon>Ascomycota</taxon>
        <taxon>Pezizomycotina</taxon>
        <taxon>Dothideomycetes</taxon>
        <taxon>Pleosporomycetidae</taxon>
        <taxon>Pleosporales</taxon>
        <taxon>Pleosporineae</taxon>
        <taxon>Phaeosphaeriaceae</taxon>
        <taxon>Paraphoma</taxon>
    </lineage>
</organism>
<reference evidence="2" key="1">
    <citation type="journal article" date="2021" name="Nat. Commun.">
        <title>Genetic determinants of endophytism in the Arabidopsis root mycobiome.</title>
        <authorList>
            <person name="Mesny F."/>
            <person name="Miyauchi S."/>
            <person name="Thiergart T."/>
            <person name="Pickel B."/>
            <person name="Atanasova L."/>
            <person name="Karlsson M."/>
            <person name="Huettel B."/>
            <person name="Barry K.W."/>
            <person name="Haridas S."/>
            <person name="Chen C."/>
            <person name="Bauer D."/>
            <person name="Andreopoulos W."/>
            <person name="Pangilinan J."/>
            <person name="LaButti K."/>
            <person name="Riley R."/>
            <person name="Lipzen A."/>
            <person name="Clum A."/>
            <person name="Drula E."/>
            <person name="Henrissat B."/>
            <person name="Kohler A."/>
            <person name="Grigoriev I.V."/>
            <person name="Martin F.M."/>
            <person name="Hacquard S."/>
        </authorList>
    </citation>
    <scope>NUCLEOTIDE SEQUENCE</scope>
    <source>
        <strain evidence="2">MPI-SDFR-AT-0120</strain>
    </source>
</reference>
<feature type="compositionally biased region" description="Polar residues" evidence="1">
    <location>
        <begin position="197"/>
        <end position="207"/>
    </location>
</feature>
<feature type="region of interest" description="Disordered" evidence="1">
    <location>
        <begin position="412"/>
        <end position="499"/>
    </location>
</feature>
<evidence type="ECO:0000313" key="2">
    <source>
        <dbReference type="EMBL" id="KAH7080813.1"/>
    </source>
</evidence>
<dbReference type="Proteomes" id="UP000813461">
    <property type="component" value="Unassembled WGS sequence"/>
</dbReference>